<dbReference type="OrthoDB" id="6337871at2759"/>
<keyword evidence="7" id="KW-1015">Disulfide bond</keyword>
<feature type="signal peptide" evidence="8">
    <location>
        <begin position="1"/>
        <end position="20"/>
    </location>
</feature>
<dbReference type="Pfam" id="PF05497">
    <property type="entry name" value="Destabilase"/>
    <property type="match status" value="1"/>
</dbReference>
<protein>
    <recommendedName>
        <fullName evidence="2">lysozyme</fullName>
        <ecNumber evidence="2">3.2.1.17</ecNumber>
    </recommendedName>
</protein>
<dbReference type="Proteomes" id="UP000515146">
    <property type="component" value="Unplaced"/>
</dbReference>
<dbReference type="GO" id="GO:0042742">
    <property type="term" value="P:defense response to bacterium"/>
    <property type="evidence" value="ECO:0007669"/>
    <property type="project" value="UniProtKB-KW"/>
</dbReference>
<name>A0A6P6XZM9_DERPT</name>
<feature type="disulfide bond" evidence="7">
    <location>
        <begin position="52"/>
        <end position="58"/>
    </location>
</feature>
<evidence type="ECO:0000256" key="5">
    <source>
        <dbReference type="ARBA" id="ARBA00022801"/>
    </source>
</evidence>
<evidence type="ECO:0000313" key="9">
    <source>
        <dbReference type="Proteomes" id="UP000515146"/>
    </source>
</evidence>
<proteinExistence type="predicted"/>
<dbReference type="GO" id="GO:0031640">
    <property type="term" value="P:killing of cells of another organism"/>
    <property type="evidence" value="ECO:0007669"/>
    <property type="project" value="UniProtKB-KW"/>
</dbReference>
<feature type="disulfide bond" evidence="7">
    <location>
        <begin position="64"/>
        <end position="74"/>
    </location>
</feature>
<evidence type="ECO:0000256" key="3">
    <source>
        <dbReference type="ARBA" id="ARBA00022529"/>
    </source>
</evidence>
<dbReference type="EC" id="3.2.1.17" evidence="2"/>
<comment type="catalytic activity">
    <reaction evidence="1">
        <text>Hydrolysis of (1-&gt;4)-beta-linkages between N-acetylmuramic acid and N-acetyl-D-glucosamine residues in a peptidoglycan and between N-acetyl-D-glucosamine residues in chitodextrins.</text>
        <dbReference type="EC" id="3.2.1.17"/>
    </reaction>
</comment>
<evidence type="ECO:0000256" key="8">
    <source>
        <dbReference type="SAM" id="SignalP"/>
    </source>
</evidence>
<sequence length="231" mass="27555">MLNIYQCFFVVSILFIDVIGKENLQNNNNHYQEIDHQWSSLFDNDECYRCICAASSGCQRNSRCRVIEPDKYLCGPFRLTESYWKLANNSSPYRYRWFDYPLDFEHCAHDLQCSIRTVKNFMRQFFYGKCPQLLQQLFSDNNRTIFDQCTRISLIHYQAIYGSEDVDNLSSSSSSTTTTKSSISWDNCHINFDNDEKIVEQIEWLQKNLPATRSDNYYWNNFFWCSELYLQ</sequence>
<dbReference type="AlphaFoldDB" id="A0A6P6XZM9"/>
<keyword evidence="9" id="KW-1185">Reference proteome</keyword>
<dbReference type="InParanoid" id="A0A6P6XZM9"/>
<evidence type="ECO:0000256" key="2">
    <source>
        <dbReference type="ARBA" id="ARBA00012732"/>
    </source>
</evidence>
<keyword evidence="3" id="KW-0929">Antimicrobial</keyword>
<dbReference type="GO" id="GO:0003796">
    <property type="term" value="F:lysozyme activity"/>
    <property type="evidence" value="ECO:0007669"/>
    <property type="project" value="UniProtKB-EC"/>
</dbReference>
<evidence type="ECO:0000256" key="1">
    <source>
        <dbReference type="ARBA" id="ARBA00000632"/>
    </source>
</evidence>
<dbReference type="Gene3D" id="1.10.530.10">
    <property type="match status" value="1"/>
</dbReference>
<feature type="disulfide bond" evidence="7">
    <location>
        <begin position="107"/>
        <end position="113"/>
    </location>
</feature>
<reference evidence="10" key="1">
    <citation type="submission" date="2025-08" db="UniProtKB">
        <authorList>
            <consortium name="RefSeq"/>
        </authorList>
    </citation>
    <scope>IDENTIFICATION</scope>
    <source>
        <strain evidence="10">Airmid</strain>
    </source>
</reference>
<keyword evidence="5" id="KW-0378">Hydrolase</keyword>
<dbReference type="InterPro" id="IPR008597">
    <property type="entry name" value="Invert_lysozyme"/>
</dbReference>
<keyword evidence="6" id="KW-0326">Glycosidase</keyword>
<evidence type="ECO:0000256" key="7">
    <source>
        <dbReference type="PIRSR" id="PIRSR608597-3"/>
    </source>
</evidence>
<keyword evidence="4" id="KW-0081">Bacteriolytic enzyme</keyword>
<dbReference type="KEGG" id="dpte:113791838"/>
<feature type="chain" id="PRO_5028011877" description="lysozyme" evidence="8">
    <location>
        <begin position="21"/>
        <end position="231"/>
    </location>
</feature>
<dbReference type="GeneID" id="113791838"/>
<dbReference type="OMA" id="YLCGPFR"/>
<dbReference type="PROSITE" id="PS51909">
    <property type="entry name" value="LYSOZYME_I"/>
    <property type="match status" value="1"/>
</dbReference>
<gene>
    <name evidence="10" type="primary">LOC113791838</name>
</gene>
<dbReference type="RefSeq" id="XP_027197474.1">
    <property type="nucleotide sequence ID" value="XM_027341673.1"/>
</dbReference>
<evidence type="ECO:0000256" key="4">
    <source>
        <dbReference type="ARBA" id="ARBA00022638"/>
    </source>
</evidence>
<keyword evidence="8" id="KW-0732">Signal</keyword>
<evidence type="ECO:0000313" key="10">
    <source>
        <dbReference type="RefSeq" id="XP_027197474.1"/>
    </source>
</evidence>
<evidence type="ECO:0000256" key="6">
    <source>
        <dbReference type="ARBA" id="ARBA00023295"/>
    </source>
</evidence>
<accession>A0A6P6XZM9</accession>
<organism evidence="9 10">
    <name type="scientific">Dermatophagoides pteronyssinus</name>
    <name type="common">European house dust mite</name>
    <dbReference type="NCBI Taxonomy" id="6956"/>
    <lineage>
        <taxon>Eukaryota</taxon>
        <taxon>Metazoa</taxon>
        <taxon>Ecdysozoa</taxon>
        <taxon>Arthropoda</taxon>
        <taxon>Chelicerata</taxon>
        <taxon>Arachnida</taxon>
        <taxon>Acari</taxon>
        <taxon>Acariformes</taxon>
        <taxon>Sarcoptiformes</taxon>
        <taxon>Astigmata</taxon>
        <taxon>Psoroptidia</taxon>
        <taxon>Analgoidea</taxon>
        <taxon>Pyroglyphidae</taxon>
        <taxon>Dermatophagoidinae</taxon>
        <taxon>Dermatophagoides</taxon>
    </lineage>
</organism>